<dbReference type="InterPro" id="IPR011006">
    <property type="entry name" value="CheY-like_superfamily"/>
</dbReference>
<evidence type="ECO:0000259" key="5">
    <source>
        <dbReference type="PROSITE" id="PS50109"/>
    </source>
</evidence>
<dbReference type="InterPro" id="IPR036890">
    <property type="entry name" value="HATPase_C_sf"/>
</dbReference>
<dbReference type="EC" id="2.7.13.3" evidence="2"/>
<feature type="domain" description="Response regulatory" evidence="6">
    <location>
        <begin position="415"/>
        <end position="531"/>
    </location>
</feature>
<dbReference type="SUPFAM" id="SSF52172">
    <property type="entry name" value="CheY-like"/>
    <property type="match status" value="1"/>
</dbReference>
<keyword evidence="3 4" id="KW-0597">Phosphoprotein</keyword>
<dbReference type="Gene3D" id="3.30.450.20">
    <property type="entry name" value="PAS domain"/>
    <property type="match status" value="1"/>
</dbReference>
<dbReference type="Proteomes" id="UP000199608">
    <property type="component" value="Unassembled WGS sequence"/>
</dbReference>
<evidence type="ECO:0000259" key="6">
    <source>
        <dbReference type="PROSITE" id="PS50110"/>
    </source>
</evidence>
<dbReference type="NCBIfam" id="TIGR00229">
    <property type="entry name" value="sensory_box"/>
    <property type="match status" value="1"/>
</dbReference>
<dbReference type="InterPro" id="IPR001789">
    <property type="entry name" value="Sig_transdc_resp-reg_receiver"/>
</dbReference>
<keyword evidence="9" id="KW-1185">Reference proteome</keyword>
<feature type="modified residue" description="4-aspartylphosphate" evidence="4">
    <location>
        <position position="466"/>
    </location>
</feature>
<dbReference type="InterPro" id="IPR000014">
    <property type="entry name" value="PAS"/>
</dbReference>
<dbReference type="SMART" id="SM00387">
    <property type="entry name" value="HATPase_c"/>
    <property type="match status" value="1"/>
</dbReference>
<dbReference type="PROSITE" id="PS50110">
    <property type="entry name" value="RESPONSE_REGULATORY"/>
    <property type="match status" value="1"/>
</dbReference>
<dbReference type="SUPFAM" id="SSF55874">
    <property type="entry name" value="ATPase domain of HSP90 chaperone/DNA topoisomerase II/histidine kinase"/>
    <property type="match status" value="1"/>
</dbReference>
<sequence length="535" mass="59882">MTNEWYENSLEEFFNMSSEPAKAFNLNEPALTVREMTTILESAPAGIGILKNRVLGWANDIFYSMLGYDPNSLKGKNVRILYSDQEEYDRVGLGLYSNLDKHGVSLVETMLLRKDGTLFDCRIRASKLNRDDPSMGMIVVITDISELKQLQLQLQQTHKMEAIGLLAGGISHDFNNILMGIQGHLSLMQIDVSDTEKIRAHTKHIGRLVKTAAELTTLLLGFARGGKYQISALNINDLVGMALDIFKPTRKDIIVHETYEKMIHLVDADQSQLKQVFLNLLINASQAMSEQGDIFVTTQNFFIEEDNGYPFEIQPGRYVKVTVKDTGIGMDMETRKKIFDPFFSTKEVGDKKGRGLGLSTAFGVIKNHGGFILVDSEKGKGASFHVCLPASNTVQAKEKDEDQQCFDDIQKGSETVLLVDDEDEVVNAGKKFLEKLGYKPIVARNGLEAVEIFKLYKDEISLVVLDLIMPKMSGKQAFSEIKTIRKDAKILISTGYAMDDKIKGFLTQGCDGFIQKPFSLNEFARVLRKIIDKTV</sequence>
<evidence type="ECO:0000256" key="3">
    <source>
        <dbReference type="ARBA" id="ARBA00022553"/>
    </source>
</evidence>
<dbReference type="CDD" id="cd00082">
    <property type="entry name" value="HisKA"/>
    <property type="match status" value="1"/>
</dbReference>
<protein>
    <recommendedName>
        <fullName evidence="2">histidine kinase</fullName>
        <ecNumber evidence="2">2.7.13.3</ecNumber>
    </recommendedName>
</protein>
<dbReference type="InterPro" id="IPR035965">
    <property type="entry name" value="PAS-like_dom_sf"/>
</dbReference>
<dbReference type="InterPro" id="IPR000700">
    <property type="entry name" value="PAS-assoc_C"/>
</dbReference>
<dbReference type="InterPro" id="IPR003661">
    <property type="entry name" value="HisK_dim/P_dom"/>
</dbReference>
<dbReference type="Pfam" id="PF00072">
    <property type="entry name" value="Response_reg"/>
    <property type="match status" value="1"/>
</dbReference>
<organism evidence="8 9">
    <name type="scientific">Desulfobacula phenolica</name>
    <dbReference type="NCBI Taxonomy" id="90732"/>
    <lineage>
        <taxon>Bacteria</taxon>
        <taxon>Pseudomonadati</taxon>
        <taxon>Thermodesulfobacteriota</taxon>
        <taxon>Desulfobacteria</taxon>
        <taxon>Desulfobacterales</taxon>
        <taxon>Desulfobacteraceae</taxon>
        <taxon>Desulfobacula</taxon>
    </lineage>
</organism>
<dbReference type="SUPFAM" id="SSF47384">
    <property type="entry name" value="Homodimeric domain of signal transducing histidine kinase"/>
    <property type="match status" value="1"/>
</dbReference>
<dbReference type="PANTHER" id="PTHR43065">
    <property type="entry name" value="SENSOR HISTIDINE KINASE"/>
    <property type="match status" value="1"/>
</dbReference>
<gene>
    <name evidence="8" type="ORF">SAMN04487931_10933</name>
</gene>
<evidence type="ECO:0000256" key="2">
    <source>
        <dbReference type="ARBA" id="ARBA00012438"/>
    </source>
</evidence>
<accession>A0A1H2IN45</accession>
<comment type="catalytic activity">
    <reaction evidence="1">
        <text>ATP + protein L-histidine = ADP + protein N-phospho-L-histidine.</text>
        <dbReference type="EC" id="2.7.13.3"/>
    </reaction>
</comment>
<name>A0A1H2IN45_9BACT</name>
<evidence type="ECO:0000313" key="9">
    <source>
        <dbReference type="Proteomes" id="UP000199608"/>
    </source>
</evidence>
<dbReference type="InterPro" id="IPR003594">
    <property type="entry name" value="HATPase_dom"/>
</dbReference>
<dbReference type="CDD" id="cd17546">
    <property type="entry name" value="REC_hyHK_CKI1_RcsC-like"/>
    <property type="match status" value="1"/>
</dbReference>
<evidence type="ECO:0000313" key="8">
    <source>
        <dbReference type="EMBL" id="SDU45544.1"/>
    </source>
</evidence>
<dbReference type="SMART" id="SM00448">
    <property type="entry name" value="REC"/>
    <property type="match status" value="1"/>
</dbReference>
<evidence type="ECO:0000256" key="1">
    <source>
        <dbReference type="ARBA" id="ARBA00000085"/>
    </source>
</evidence>
<dbReference type="Gene3D" id="3.30.565.10">
    <property type="entry name" value="Histidine kinase-like ATPase, C-terminal domain"/>
    <property type="match status" value="1"/>
</dbReference>
<dbReference type="InterPro" id="IPR036097">
    <property type="entry name" value="HisK_dim/P_sf"/>
</dbReference>
<dbReference type="PRINTS" id="PR00344">
    <property type="entry name" value="BCTRLSENSOR"/>
</dbReference>
<dbReference type="RefSeq" id="WP_092235701.1">
    <property type="nucleotide sequence ID" value="NZ_FNLL01000009.1"/>
</dbReference>
<feature type="domain" description="Histidine kinase" evidence="5">
    <location>
        <begin position="169"/>
        <end position="392"/>
    </location>
</feature>
<dbReference type="GO" id="GO:0000155">
    <property type="term" value="F:phosphorelay sensor kinase activity"/>
    <property type="evidence" value="ECO:0007669"/>
    <property type="project" value="InterPro"/>
</dbReference>
<dbReference type="PROSITE" id="PS50109">
    <property type="entry name" value="HIS_KIN"/>
    <property type="match status" value="1"/>
</dbReference>
<evidence type="ECO:0000259" key="7">
    <source>
        <dbReference type="PROSITE" id="PS50113"/>
    </source>
</evidence>
<dbReference type="PROSITE" id="PS50113">
    <property type="entry name" value="PAC"/>
    <property type="match status" value="1"/>
</dbReference>
<dbReference type="InterPro" id="IPR005467">
    <property type="entry name" value="His_kinase_dom"/>
</dbReference>
<dbReference type="Gene3D" id="3.40.50.2300">
    <property type="match status" value="1"/>
</dbReference>
<dbReference type="EMBL" id="FNLL01000009">
    <property type="protein sequence ID" value="SDU45544.1"/>
    <property type="molecule type" value="Genomic_DNA"/>
</dbReference>
<dbReference type="CDD" id="cd00130">
    <property type="entry name" value="PAS"/>
    <property type="match status" value="1"/>
</dbReference>
<dbReference type="SUPFAM" id="SSF55785">
    <property type="entry name" value="PYP-like sensor domain (PAS domain)"/>
    <property type="match status" value="1"/>
</dbReference>
<reference evidence="9" key="1">
    <citation type="submission" date="2016-10" db="EMBL/GenBank/DDBJ databases">
        <authorList>
            <person name="Varghese N."/>
            <person name="Submissions S."/>
        </authorList>
    </citation>
    <scope>NUCLEOTIDE SEQUENCE [LARGE SCALE GENOMIC DNA]</scope>
    <source>
        <strain evidence="9">DSM 3384</strain>
    </source>
</reference>
<dbReference type="InterPro" id="IPR004358">
    <property type="entry name" value="Sig_transdc_His_kin-like_C"/>
</dbReference>
<proteinExistence type="predicted"/>
<dbReference type="PANTHER" id="PTHR43065:SF42">
    <property type="entry name" value="TWO-COMPONENT SENSOR PPRA"/>
    <property type="match status" value="1"/>
</dbReference>
<dbReference type="Gene3D" id="1.10.287.130">
    <property type="match status" value="1"/>
</dbReference>
<dbReference type="Pfam" id="PF13426">
    <property type="entry name" value="PAS_9"/>
    <property type="match status" value="1"/>
</dbReference>
<feature type="domain" description="PAC" evidence="7">
    <location>
        <begin position="105"/>
        <end position="156"/>
    </location>
</feature>
<dbReference type="Pfam" id="PF02518">
    <property type="entry name" value="HATPase_c"/>
    <property type="match status" value="1"/>
</dbReference>
<dbReference type="AlphaFoldDB" id="A0A1H2IN45"/>
<evidence type="ECO:0000256" key="4">
    <source>
        <dbReference type="PROSITE-ProRule" id="PRU00169"/>
    </source>
</evidence>